<dbReference type="AlphaFoldDB" id="A0A9D4A5Y3"/>
<evidence type="ECO:0000259" key="1">
    <source>
        <dbReference type="Pfam" id="PF14111"/>
    </source>
</evidence>
<name>A0A9D4A5Y3_9ROSI</name>
<dbReference type="Proteomes" id="UP000828251">
    <property type="component" value="Unassembled WGS sequence"/>
</dbReference>
<gene>
    <name evidence="2" type="ORF">J1N35_017670</name>
</gene>
<sequence length="273" mass="31211">MLIGQSSKETFNGLEEKDDLDIMDGDILKSVMNGMPSISFSDRIHKILIQGMENTMILKLLSRNIGFSVLQNKLYNLWRLSAPLHMMDIENGYFLMKFQNKLDCEMVLSEGPWIIFGQYLTVQLWTLAFDSTQAYPSVVMAWIRFPGDMHNEDYDGDLPVFRRYKGKETSMANTLLTLLEGAVSLQRWQICKLNLVMVWAYYSKVRALLFGQIRRMQGEKAAPYKTLEFQRVYLKDLMEHLAESISALSNSYLGNGTNFESGVQKGGVNVPGQ</sequence>
<dbReference type="OrthoDB" id="994333at2759"/>
<dbReference type="PANTHER" id="PTHR31286">
    <property type="entry name" value="GLYCINE-RICH CELL WALL STRUCTURAL PROTEIN 1.8-LIKE"/>
    <property type="match status" value="1"/>
</dbReference>
<feature type="domain" description="DUF4283" evidence="1">
    <location>
        <begin position="53"/>
        <end position="132"/>
    </location>
</feature>
<evidence type="ECO:0000313" key="2">
    <source>
        <dbReference type="EMBL" id="KAH1090413.1"/>
    </source>
</evidence>
<organism evidence="2 3">
    <name type="scientific">Gossypium stocksii</name>
    <dbReference type="NCBI Taxonomy" id="47602"/>
    <lineage>
        <taxon>Eukaryota</taxon>
        <taxon>Viridiplantae</taxon>
        <taxon>Streptophyta</taxon>
        <taxon>Embryophyta</taxon>
        <taxon>Tracheophyta</taxon>
        <taxon>Spermatophyta</taxon>
        <taxon>Magnoliopsida</taxon>
        <taxon>eudicotyledons</taxon>
        <taxon>Gunneridae</taxon>
        <taxon>Pentapetalae</taxon>
        <taxon>rosids</taxon>
        <taxon>malvids</taxon>
        <taxon>Malvales</taxon>
        <taxon>Malvaceae</taxon>
        <taxon>Malvoideae</taxon>
        <taxon>Gossypium</taxon>
    </lineage>
</organism>
<reference evidence="2 3" key="1">
    <citation type="journal article" date="2021" name="Plant Biotechnol. J.">
        <title>Multi-omics assisted identification of the key and species-specific regulatory components of drought-tolerant mechanisms in Gossypium stocksii.</title>
        <authorList>
            <person name="Yu D."/>
            <person name="Ke L."/>
            <person name="Zhang D."/>
            <person name="Wu Y."/>
            <person name="Sun Y."/>
            <person name="Mei J."/>
            <person name="Sun J."/>
            <person name="Sun Y."/>
        </authorList>
    </citation>
    <scope>NUCLEOTIDE SEQUENCE [LARGE SCALE GENOMIC DNA]</scope>
    <source>
        <strain evidence="3">cv. E1</strain>
        <tissue evidence="2">Leaf</tissue>
    </source>
</reference>
<protein>
    <recommendedName>
        <fullName evidence="1">DUF4283 domain-containing protein</fullName>
    </recommendedName>
</protein>
<proteinExistence type="predicted"/>
<dbReference type="InterPro" id="IPR025558">
    <property type="entry name" value="DUF4283"/>
</dbReference>
<accession>A0A9D4A5Y3</accession>
<comment type="caution">
    <text evidence="2">The sequence shown here is derived from an EMBL/GenBank/DDBJ whole genome shotgun (WGS) entry which is preliminary data.</text>
</comment>
<dbReference type="InterPro" id="IPR040256">
    <property type="entry name" value="At4g02000-like"/>
</dbReference>
<dbReference type="PANTHER" id="PTHR31286:SF173">
    <property type="entry name" value="DUF4283 DOMAIN-CONTAINING PROTEIN"/>
    <property type="match status" value="1"/>
</dbReference>
<dbReference type="EMBL" id="JAIQCV010000006">
    <property type="protein sequence ID" value="KAH1090413.1"/>
    <property type="molecule type" value="Genomic_DNA"/>
</dbReference>
<dbReference type="Pfam" id="PF14111">
    <property type="entry name" value="DUF4283"/>
    <property type="match status" value="1"/>
</dbReference>
<keyword evidence="3" id="KW-1185">Reference proteome</keyword>
<evidence type="ECO:0000313" key="3">
    <source>
        <dbReference type="Proteomes" id="UP000828251"/>
    </source>
</evidence>